<reference evidence="4 5" key="1">
    <citation type="submission" date="2019-01" db="EMBL/GenBank/DDBJ databases">
        <authorList>
            <person name="Chen W.-M."/>
        </authorList>
    </citation>
    <scope>NUCLEOTIDE SEQUENCE [LARGE SCALE GENOMIC DNA]</scope>
    <source>
        <strain evidence="4 5">YBJ-36</strain>
    </source>
</reference>
<sequence length="275" mass="30806">MHGASTITQSPPCHSAAVQQFVVSRIHSNIKLTAMTDIRQLLKEFERFAYGESLHTAFTDLLDWILLPFKRYEDKLEQQAALDTYRGHKKVNELARLVTLIGELSEGFRDPLGELYMQAISNGHNGQYFTPEPICDMMAAISVGNPTDGQTVADCACGSGRMLLSAAKINRHLKLYGADLDLTCCKMALINLLLNSLQGEVAHMNSLSNDFYRGYKVQTTLVDGYHMPYYVEFTEPEQSQLWLKPVKEQAKPNFDSPFEPVRAPQPINGVQGSLF</sequence>
<dbReference type="InterPro" id="IPR029063">
    <property type="entry name" value="SAM-dependent_MTases_sf"/>
</dbReference>
<organism evidence="4 5">
    <name type="scientific">Mucilaginibacter limnophilus</name>
    <dbReference type="NCBI Taxonomy" id="1932778"/>
    <lineage>
        <taxon>Bacteria</taxon>
        <taxon>Pseudomonadati</taxon>
        <taxon>Bacteroidota</taxon>
        <taxon>Sphingobacteriia</taxon>
        <taxon>Sphingobacteriales</taxon>
        <taxon>Sphingobacteriaceae</taxon>
        <taxon>Mucilaginibacter</taxon>
    </lineage>
</organism>
<comment type="similarity">
    <text evidence="1">Belongs to the N(4)/N(6)-methyltransferase family.</text>
</comment>
<dbReference type="AlphaFoldDB" id="A0A437MXI3"/>
<keyword evidence="4" id="KW-0489">Methyltransferase</keyword>
<dbReference type="Pfam" id="PF02384">
    <property type="entry name" value="N6_Mtase"/>
    <property type="match status" value="1"/>
</dbReference>
<dbReference type="SUPFAM" id="SSF53335">
    <property type="entry name" value="S-adenosyl-L-methionine-dependent methyltransferases"/>
    <property type="match status" value="1"/>
</dbReference>
<dbReference type="PANTHER" id="PTHR42998">
    <property type="entry name" value="TYPE I RESTRICTION ENZYME HINDVIIP M PROTEIN-RELATED"/>
    <property type="match status" value="1"/>
</dbReference>
<dbReference type="Proteomes" id="UP000282759">
    <property type="component" value="Unassembled WGS sequence"/>
</dbReference>
<dbReference type="GO" id="GO:0008170">
    <property type="term" value="F:N-methyltransferase activity"/>
    <property type="evidence" value="ECO:0007669"/>
    <property type="project" value="InterPro"/>
</dbReference>
<dbReference type="GO" id="GO:0032259">
    <property type="term" value="P:methylation"/>
    <property type="evidence" value="ECO:0007669"/>
    <property type="project" value="UniProtKB-KW"/>
</dbReference>
<dbReference type="InterPro" id="IPR003356">
    <property type="entry name" value="DNA_methylase_A-5"/>
</dbReference>
<dbReference type="EMBL" id="SACK01000001">
    <property type="protein sequence ID" value="RVU02382.1"/>
    <property type="molecule type" value="Genomic_DNA"/>
</dbReference>
<evidence type="ECO:0000259" key="3">
    <source>
        <dbReference type="Pfam" id="PF02384"/>
    </source>
</evidence>
<comment type="caution">
    <text evidence="4">The sequence shown here is derived from an EMBL/GenBank/DDBJ whole genome shotgun (WGS) entry which is preliminary data.</text>
</comment>
<dbReference type="InterPro" id="IPR052916">
    <property type="entry name" value="Type-I_RE_MTase_Subunit"/>
</dbReference>
<evidence type="ECO:0000313" key="4">
    <source>
        <dbReference type="EMBL" id="RVU02382.1"/>
    </source>
</evidence>
<evidence type="ECO:0000313" key="5">
    <source>
        <dbReference type="Proteomes" id="UP000282759"/>
    </source>
</evidence>
<protein>
    <submittedName>
        <fullName evidence="4">SAM-dependent DNA methyltransferase</fullName>
    </submittedName>
</protein>
<dbReference type="PRINTS" id="PR00507">
    <property type="entry name" value="N12N6MTFRASE"/>
</dbReference>
<dbReference type="Gene3D" id="3.40.50.150">
    <property type="entry name" value="Vaccinia Virus protein VP39"/>
    <property type="match status" value="1"/>
</dbReference>
<dbReference type="PANTHER" id="PTHR42998:SF1">
    <property type="entry name" value="TYPE I RESTRICTION ENZYME HINDI METHYLASE SUBUNIT"/>
    <property type="match status" value="1"/>
</dbReference>
<feature type="region of interest" description="Disordered" evidence="2">
    <location>
        <begin position="255"/>
        <end position="275"/>
    </location>
</feature>
<keyword evidence="5" id="KW-1185">Reference proteome</keyword>
<name>A0A437MXI3_9SPHI</name>
<proteinExistence type="inferred from homology"/>
<feature type="domain" description="DNA methylase adenine-specific" evidence="3">
    <location>
        <begin position="121"/>
        <end position="213"/>
    </location>
</feature>
<evidence type="ECO:0000256" key="2">
    <source>
        <dbReference type="SAM" id="MobiDB-lite"/>
    </source>
</evidence>
<gene>
    <name evidence="4" type="ORF">EOD41_00120</name>
</gene>
<dbReference type="GO" id="GO:0003677">
    <property type="term" value="F:DNA binding"/>
    <property type="evidence" value="ECO:0007669"/>
    <property type="project" value="InterPro"/>
</dbReference>
<evidence type="ECO:0000256" key="1">
    <source>
        <dbReference type="ARBA" id="ARBA00006594"/>
    </source>
</evidence>
<keyword evidence="4" id="KW-0808">Transferase</keyword>
<accession>A0A437MXI3</accession>